<keyword evidence="3" id="KW-0378">Hydrolase</keyword>
<dbReference type="PANTHER" id="PTHR12121">
    <property type="entry name" value="CARBON CATABOLITE REPRESSOR PROTEIN 4"/>
    <property type="match status" value="1"/>
</dbReference>
<dbReference type="InterPro" id="IPR050410">
    <property type="entry name" value="CCR4/nocturin_mRNA_transcr"/>
</dbReference>
<dbReference type="EMBL" id="JBBMFL010000005">
    <property type="protein sequence ID" value="MEQ2544603.1"/>
    <property type="molecule type" value="Genomic_DNA"/>
</dbReference>
<sequence>MKKLFILFCAAASATAFPAVAQTFSTGTYNVRQLNAGDDAKGNGWQRRLPVIASLICFHDFDIFGAQEVFHSQLEDLLGALPGYGYTGVGRDDGAEAGEYSVVFYKRDRFELLDSGHFWLAEDPSRPNKGWDAKYVRICCWGRFLDRETRERFWFFTLHTDHKGERAQVESCRLVLDKIRTMCRGERAVLTGDFNVGETSESYAVLRDSGLLSDTYDLAEIKYAWTGTENGFDPDRKTFRHIDYVFVTPGFRVLRYGILTDTYRSEEPGGSAKPFRARTPSDHFPVLVELAFAE</sequence>
<keyword evidence="3" id="KW-0540">Nuclease</keyword>
<dbReference type="Gene3D" id="3.60.10.10">
    <property type="entry name" value="Endonuclease/exonuclease/phosphatase"/>
    <property type="match status" value="1"/>
</dbReference>
<accession>A0ABV1GW17</accession>
<dbReference type="Proteomes" id="UP001460202">
    <property type="component" value="Unassembled WGS sequence"/>
</dbReference>
<evidence type="ECO:0000256" key="1">
    <source>
        <dbReference type="SAM" id="SignalP"/>
    </source>
</evidence>
<dbReference type="RefSeq" id="WP_349094031.1">
    <property type="nucleotide sequence ID" value="NZ_JBBMFL010000005.1"/>
</dbReference>
<comment type="caution">
    <text evidence="3">The sequence shown here is derived from an EMBL/GenBank/DDBJ whole genome shotgun (WGS) entry which is preliminary data.</text>
</comment>
<evidence type="ECO:0000259" key="2">
    <source>
        <dbReference type="Pfam" id="PF03372"/>
    </source>
</evidence>
<keyword evidence="3" id="KW-0255">Endonuclease</keyword>
<gene>
    <name evidence="3" type="ORF">WMO46_06540</name>
</gene>
<keyword evidence="1" id="KW-0732">Signal</keyword>
<organism evidence="3 4">
    <name type="scientific">Alistipes intestinihominis</name>
    <dbReference type="NCBI Taxonomy" id="3133172"/>
    <lineage>
        <taxon>Bacteria</taxon>
        <taxon>Pseudomonadati</taxon>
        <taxon>Bacteroidota</taxon>
        <taxon>Bacteroidia</taxon>
        <taxon>Bacteroidales</taxon>
        <taxon>Rikenellaceae</taxon>
        <taxon>Alistipes</taxon>
    </lineage>
</organism>
<dbReference type="InterPro" id="IPR036691">
    <property type="entry name" value="Endo/exonu/phosph_ase_sf"/>
</dbReference>
<keyword evidence="4" id="KW-1185">Reference proteome</keyword>
<evidence type="ECO:0000313" key="4">
    <source>
        <dbReference type="Proteomes" id="UP001460202"/>
    </source>
</evidence>
<dbReference type="CDD" id="cd09083">
    <property type="entry name" value="EEP-1"/>
    <property type="match status" value="1"/>
</dbReference>
<evidence type="ECO:0000313" key="3">
    <source>
        <dbReference type="EMBL" id="MEQ2544603.1"/>
    </source>
</evidence>
<dbReference type="InterPro" id="IPR005135">
    <property type="entry name" value="Endo/exonuclease/phosphatase"/>
</dbReference>
<proteinExistence type="predicted"/>
<dbReference type="GO" id="GO:0004519">
    <property type="term" value="F:endonuclease activity"/>
    <property type="evidence" value="ECO:0007669"/>
    <property type="project" value="UniProtKB-KW"/>
</dbReference>
<feature type="chain" id="PRO_5047143324" evidence="1">
    <location>
        <begin position="22"/>
        <end position="294"/>
    </location>
</feature>
<protein>
    <submittedName>
        <fullName evidence="3">Endonuclease/exonuclease/phosphatase family protein</fullName>
    </submittedName>
</protein>
<dbReference type="Pfam" id="PF03372">
    <property type="entry name" value="Exo_endo_phos"/>
    <property type="match status" value="1"/>
</dbReference>
<feature type="domain" description="Endonuclease/exonuclease/phosphatase" evidence="2">
    <location>
        <begin position="28"/>
        <end position="283"/>
    </location>
</feature>
<feature type="signal peptide" evidence="1">
    <location>
        <begin position="1"/>
        <end position="21"/>
    </location>
</feature>
<dbReference type="PANTHER" id="PTHR12121:SF36">
    <property type="entry name" value="ENDONUCLEASE_EXONUCLEASE_PHOSPHATASE DOMAIN-CONTAINING PROTEIN"/>
    <property type="match status" value="1"/>
</dbReference>
<name>A0ABV1GW17_9BACT</name>
<dbReference type="SUPFAM" id="SSF56219">
    <property type="entry name" value="DNase I-like"/>
    <property type="match status" value="1"/>
</dbReference>
<reference evidence="3 4" key="1">
    <citation type="submission" date="2024-03" db="EMBL/GenBank/DDBJ databases">
        <title>Human intestinal bacterial collection.</title>
        <authorList>
            <person name="Pauvert C."/>
            <person name="Hitch T.C.A."/>
            <person name="Clavel T."/>
        </authorList>
    </citation>
    <scope>NUCLEOTIDE SEQUENCE [LARGE SCALE GENOMIC DNA]</scope>
    <source>
        <strain evidence="3 4">CLA-KB-H122</strain>
    </source>
</reference>